<feature type="domain" description="Mce/MlaD" evidence="2">
    <location>
        <begin position="63"/>
        <end position="133"/>
    </location>
</feature>
<dbReference type="Proteomes" id="UP000321750">
    <property type="component" value="Unassembled WGS sequence"/>
</dbReference>
<keyword evidence="1" id="KW-0812">Transmembrane</keyword>
<accession>A0A512JJZ5</accession>
<dbReference type="Pfam" id="PF02470">
    <property type="entry name" value="MlaD"/>
    <property type="match status" value="1"/>
</dbReference>
<evidence type="ECO:0000259" key="2">
    <source>
        <dbReference type="Pfam" id="PF02470"/>
    </source>
</evidence>
<dbReference type="InterPro" id="IPR003399">
    <property type="entry name" value="Mce/MlaD"/>
</dbReference>
<keyword evidence="4" id="KW-1185">Reference proteome</keyword>
<feature type="transmembrane region" description="Helical" evidence="1">
    <location>
        <begin position="24"/>
        <end position="45"/>
    </location>
</feature>
<keyword evidence="1" id="KW-0472">Membrane</keyword>
<comment type="caution">
    <text evidence="3">The sequence shown here is derived from an EMBL/GenBank/DDBJ whole genome shotgun (WGS) entry which is preliminary data.</text>
</comment>
<evidence type="ECO:0000256" key="1">
    <source>
        <dbReference type="SAM" id="Phobius"/>
    </source>
</evidence>
<organism evidence="3 4">
    <name type="scientific">Methylobacterium gnaphalii</name>
    <dbReference type="NCBI Taxonomy" id="1010610"/>
    <lineage>
        <taxon>Bacteria</taxon>
        <taxon>Pseudomonadati</taxon>
        <taxon>Pseudomonadota</taxon>
        <taxon>Alphaproteobacteria</taxon>
        <taxon>Hyphomicrobiales</taxon>
        <taxon>Methylobacteriaceae</taxon>
        <taxon>Methylobacterium</taxon>
    </lineage>
</organism>
<evidence type="ECO:0000313" key="3">
    <source>
        <dbReference type="EMBL" id="GEP10250.1"/>
    </source>
</evidence>
<reference evidence="3 4" key="1">
    <citation type="submission" date="2019-07" db="EMBL/GenBank/DDBJ databases">
        <title>Whole genome shotgun sequence of Methylobacterium gnaphalii NBRC 107716.</title>
        <authorList>
            <person name="Hosoyama A."/>
            <person name="Uohara A."/>
            <person name="Ohji S."/>
            <person name="Ichikawa N."/>
        </authorList>
    </citation>
    <scope>NUCLEOTIDE SEQUENCE [LARGE SCALE GENOMIC DNA]</scope>
    <source>
        <strain evidence="3 4">NBRC 107716</strain>
    </source>
</reference>
<evidence type="ECO:0000313" key="4">
    <source>
        <dbReference type="Proteomes" id="UP000321750"/>
    </source>
</evidence>
<proteinExistence type="predicted"/>
<dbReference type="AlphaFoldDB" id="A0A512JJZ5"/>
<dbReference type="PANTHER" id="PTHR36698">
    <property type="entry name" value="BLL5892 PROTEIN"/>
    <property type="match status" value="1"/>
</dbReference>
<dbReference type="PANTHER" id="PTHR36698:SF2">
    <property type="entry name" value="MCE_MLAD DOMAIN-CONTAINING PROTEIN"/>
    <property type="match status" value="1"/>
</dbReference>
<dbReference type="EMBL" id="BJZV01000009">
    <property type="protein sequence ID" value="GEP10250.1"/>
    <property type="molecule type" value="Genomic_DNA"/>
</dbReference>
<gene>
    <name evidence="3" type="ORF">MGN01_20950</name>
</gene>
<keyword evidence="1" id="KW-1133">Transmembrane helix</keyword>
<name>A0A512JJZ5_9HYPH</name>
<protein>
    <submittedName>
        <fullName evidence="3">Organic solvent ABC transporter substrate-binding protein</fullName>
    </submittedName>
</protein>
<sequence length="377" mass="39473">MPLRTEAQPRTEQTGELMETRANYALIGAFTIAVVLAGFGFAFWLNGGSRSAANQALRIVFSGSVGGLAKGSTVSFNGIKVGEATDVRLLPQDPRRVVALVEVLPSTPLRADTRARLDSAMLTGVSQISLSGGSADAPALKPAADDSIPTIFADSSDIQDMMAAARQIAQRADDMLSRLDKVISSNEGAISRTLANVDTFSKALADAGPAIGTLVKAIDGEKLNRVIDNVDRFSSALANSSPNIEAGLTDARAMMAKLNSASDQIDAVLKGAQGFLGSASGEQGSSTFAEIREAAISVRDAGKAFRLLSENLDKRTANISSSVTRLSGSSRREVEALASDGQRTLNTLNRAAKSLERDPSQVIFGGKPSLPEYNGGR</sequence>